<name>A0ACC7VK07_9BACI</name>
<accession>A0ACC7VK07</accession>
<evidence type="ECO:0000313" key="1">
    <source>
        <dbReference type="EMBL" id="MYL55027.1"/>
    </source>
</evidence>
<comment type="caution">
    <text evidence="1">The sequence shown here is derived from an EMBL/GenBank/DDBJ whole genome shotgun (WGS) entry which is preliminary data.</text>
</comment>
<evidence type="ECO:0000313" key="2">
    <source>
        <dbReference type="Proteomes" id="UP000466692"/>
    </source>
</evidence>
<keyword evidence="2" id="KW-1185">Reference proteome</keyword>
<organism evidence="1 2">
    <name type="scientific">Pontibacillus yanchengensis</name>
    <dbReference type="NCBI Taxonomy" id="462910"/>
    <lineage>
        <taxon>Bacteria</taxon>
        <taxon>Bacillati</taxon>
        <taxon>Bacillota</taxon>
        <taxon>Bacilli</taxon>
        <taxon>Bacillales</taxon>
        <taxon>Bacillaceae</taxon>
        <taxon>Pontibacillus</taxon>
    </lineage>
</organism>
<protein>
    <submittedName>
        <fullName evidence="1">PH domain-containing protein</fullName>
    </submittedName>
</protein>
<proteinExistence type="predicted"/>
<reference evidence="1" key="1">
    <citation type="submission" date="2019-11" db="EMBL/GenBank/DDBJ databases">
        <title>Genome sequences of 17 halophilic strains isolated from different environments.</title>
        <authorList>
            <person name="Furrow R.E."/>
        </authorList>
    </citation>
    <scope>NUCLEOTIDE SEQUENCE</scope>
    <source>
        <strain evidence="1">22510_22_Filter</strain>
    </source>
</reference>
<dbReference type="EMBL" id="WMEU01000006">
    <property type="protein sequence ID" value="MYL55027.1"/>
    <property type="molecule type" value="Genomic_DNA"/>
</dbReference>
<sequence>MIGKRIRIHLPSSPLFPFHDNSCYTMKASIKHQKGRKLLEEEMESLPLPKEATSYFRITYLSELLINLILSTGVAVALYFSALSIGYAIPLFVITILWIIYRWSWYAEQRRKNVWYQIYEDRIVLHNGVWAKNLVTIPMFRVQHVSIRRGPLLRHYKLSTVTFYTAGSAYDISGMQVDKAQEVKDVVISLAKAREEY</sequence>
<dbReference type="Proteomes" id="UP000466692">
    <property type="component" value="Unassembled WGS sequence"/>
</dbReference>
<gene>
    <name evidence="1" type="ORF">GLW08_16970</name>
</gene>